<name>A0ABV3PB21_9ACTN</name>
<feature type="domain" description="Major facilitator superfamily (MFS) profile" evidence="7">
    <location>
        <begin position="21"/>
        <end position="418"/>
    </location>
</feature>
<evidence type="ECO:0000256" key="5">
    <source>
        <dbReference type="SAM" id="MobiDB-lite"/>
    </source>
</evidence>
<keyword evidence="3 6" id="KW-1133">Transmembrane helix</keyword>
<dbReference type="CDD" id="cd17355">
    <property type="entry name" value="MFS_YcxA_like"/>
    <property type="match status" value="1"/>
</dbReference>
<feature type="transmembrane region" description="Helical" evidence="6">
    <location>
        <begin position="88"/>
        <end position="108"/>
    </location>
</feature>
<reference evidence="8 9" key="1">
    <citation type="submission" date="2024-07" db="EMBL/GenBank/DDBJ databases">
        <authorList>
            <person name="Thanompreechachai J."/>
            <person name="Duangmal K."/>
        </authorList>
    </citation>
    <scope>NUCLEOTIDE SEQUENCE [LARGE SCALE GENOMIC DNA]</scope>
    <source>
        <strain evidence="8 9">KCTC 19886</strain>
    </source>
</reference>
<dbReference type="InterPro" id="IPR050327">
    <property type="entry name" value="Proton-linked_MCT"/>
</dbReference>
<feature type="transmembrane region" description="Helical" evidence="6">
    <location>
        <begin position="175"/>
        <end position="195"/>
    </location>
</feature>
<proteinExistence type="predicted"/>
<dbReference type="Pfam" id="PF07690">
    <property type="entry name" value="MFS_1"/>
    <property type="match status" value="1"/>
</dbReference>
<evidence type="ECO:0000259" key="7">
    <source>
        <dbReference type="PROSITE" id="PS50850"/>
    </source>
</evidence>
<feature type="transmembrane region" description="Helical" evidence="6">
    <location>
        <begin position="395"/>
        <end position="414"/>
    </location>
</feature>
<evidence type="ECO:0000256" key="3">
    <source>
        <dbReference type="ARBA" id="ARBA00022989"/>
    </source>
</evidence>
<evidence type="ECO:0000256" key="2">
    <source>
        <dbReference type="ARBA" id="ARBA00022692"/>
    </source>
</evidence>
<dbReference type="PANTHER" id="PTHR11360:SF284">
    <property type="entry name" value="EG:103B4.3 PROTEIN-RELATED"/>
    <property type="match status" value="1"/>
</dbReference>
<keyword evidence="4 6" id="KW-0472">Membrane</keyword>
<dbReference type="SUPFAM" id="SSF103473">
    <property type="entry name" value="MFS general substrate transporter"/>
    <property type="match status" value="1"/>
</dbReference>
<feature type="transmembrane region" description="Helical" evidence="6">
    <location>
        <begin position="329"/>
        <end position="351"/>
    </location>
</feature>
<organism evidence="8 9">
    <name type="scientific">Kineococcus endophyticus</name>
    <dbReference type="NCBI Taxonomy" id="1181883"/>
    <lineage>
        <taxon>Bacteria</taxon>
        <taxon>Bacillati</taxon>
        <taxon>Actinomycetota</taxon>
        <taxon>Actinomycetes</taxon>
        <taxon>Kineosporiales</taxon>
        <taxon>Kineosporiaceae</taxon>
        <taxon>Kineococcus</taxon>
    </lineage>
</organism>
<dbReference type="PROSITE" id="PS50850">
    <property type="entry name" value="MFS"/>
    <property type="match status" value="1"/>
</dbReference>
<dbReference type="PANTHER" id="PTHR11360">
    <property type="entry name" value="MONOCARBOXYLATE TRANSPORTER"/>
    <property type="match status" value="1"/>
</dbReference>
<feature type="transmembrane region" description="Helical" evidence="6">
    <location>
        <begin position="53"/>
        <end position="76"/>
    </location>
</feature>
<keyword evidence="2 6" id="KW-0812">Transmembrane</keyword>
<gene>
    <name evidence="8" type="ORF">AB1207_18815</name>
</gene>
<dbReference type="EMBL" id="JBFNQN010000013">
    <property type="protein sequence ID" value="MEW9266806.1"/>
    <property type="molecule type" value="Genomic_DNA"/>
</dbReference>
<feature type="region of interest" description="Disordered" evidence="5">
    <location>
        <begin position="415"/>
        <end position="436"/>
    </location>
</feature>
<keyword evidence="9" id="KW-1185">Reference proteome</keyword>
<feature type="transmembrane region" description="Helical" evidence="6">
    <location>
        <begin position="363"/>
        <end position="383"/>
    </location>
</feature>
<evidence type="ECO:0000313" key="8">
    <source>
        <dbReference type="EMBL" id="MEW9266806.1"/>
    </source>
</evidence>
<feature type="transmembrane region" description="Helical" evidence="6">
    <location>
        <begin position="114"/>
        <end position="134"/>
    </location>
</feature>
<feature type="transmembrane region" description="Helical" evidence="6">
    <location>
        <begin position="273"/>
        <end position="295"/>
    </location>
</feature>
<dbReference type="RefSeq" id="WP_367639932.1">
    <property type="nucleotide sequence ID" value="NZ_JBFNQN010000013.1"/>
</dbReference>
<dbReference type="InterPro" id="IPR036259">
    <property type="entry name" value="MFS_trans_sf"/>
</dbReference>
<evidence type="ECO:0000313" key="9">
    <source>
        <dbReference type="Proteomes" id="UP001555826"/>
    </source>
</evidence>
<feature type="transmembrane region" description="Helical" evidence="6">
    <location>
        <begin position="302"/>
        <end position="323"/>
    </location>
</feature>
<dbReference type="InterPro" id="IPR011701">
    <property type="entry name" value="MFS"/>
</dbReference>
<dbReference type="InterPro" id="IPR020846">
    <property type="entry name" value="MFS_dom"/>
</dbReference>
<dbReference type="Proteomes" id="UP001555826">
    <property type="component" value="Unassembled WGS sequence"/>
</dbReference>
<comment type="subcellular location">
    <subcellularLocation>
        <location evidence="1">Cell membrane</location>
        <topology evidence="1">Multi-pass membrane protein</topology>
    </subcellularLocation>
</comment>
<evidence type="ECO:0000256" key="1">
    <source>
        <dbReference type="ARBA" id="ARBA00004651"/>
    </source>
</evidence>
<accession>A0ABV3PB21</accession>
<dbReference type="Gene3D" id="1.20.1250.20">
    <property type="entry name" value="MFS general substrate transporter like domains"/>
    <property type="match status" value="2"/>
</dbReference>
<evidence type="ECO:0000256" key="4">
    <source>
        <dbReference type="ARBA" id="ARBA00023136"/>
    </source>
</evidence>
<protein>
    <submittedName>
        <fullName evidence="8">MFS transporter</fullName>
    </submittedName>
</protein>
<feature type="transmembrane region" description="Helical" evidence="6">
    <location>
        <begin position="237"/>
        <end position="261"/>
    </location>
</feature>
<sequence>MSASPRTVPPTRTRRLHPAWAVAAVTFATLLAAGAFRSVPATLLDPVRAEFGWSTASVSAAVSVNLVLYGLMAPFAAALMQRFGVQRVVAVALLLVAAGSAGSAFVTARWQLVATWGVLVGLGTGSMAMSLAATVVGRWFTARRGLVTGVLAAAASAGQLVFLPLVATLARDHGWRTPCLVIAAVAAAVVPLVLLRLHEHPADRGVEPYGGALLEAGPVRPLGALGALRLAVRHRAFWFLAAGFAVCGATTNGLVGTHFVAAAHDHGMPPTTAASLLALVGLFDVAGTIASGWLTDRVDPRWLLLGYYALRGVSLLLLPGLLAPDVQPATWVFVVFYGLDWIATVPPTIALARQHFGLAGPVVFGWVFASHQVGAAVMAFVAGVLRDGTGAYDSAFWVGGVLCLSAAVLSLQVAGPRAPGSRPAAGTAAAAPRSGR</sequence>
<evidence type="ECO:0000256" key="6">
    <source>
        <dbReference type="SAM" id="Phobius"/>
    </source>
</evidence>
<feature type="transmembrane region" description="Helical" evidence="6">
    <location>
        <begin position="146"/>
        <end position="169"/>
    </location>
</feature>
<comment type="caution">
    <text evidence="8">The sequence shown here is derived from an EMBL/GenBank/DDBJ whole genome shotgun (WGS) entry which is preliminary data.</text>
</comment>